<feature type="region of interest" description="Disordered" evidence="1">
    <location>
        <begin position="195"/>
        <end position="214"/>
    </location>
</feature>
<reference evidence="2" key="1">
    <citation type="journal article" date="2023" name="Mol. Phylogenet. Evol.">
        <title>Genome-scale phylogeny and comparative genomics of the fungal order Sordariales.</title>
        <authorList>
            <person name="Hensen N."/>
            <person name="Bonometti L."/>
            <person name="Westerberg I."/>
            <person name="Brannstrom I.O."/>
            <person name="Guillou S."/>
            <person name="Cros-Aarteil S."/>
            <person name="Calhoun S."/>
            <person name="Haridas S."/>
            <person name="Kuo A."/>
            <person name="Mondo S."/>
            <person name="Pangilinan J."/>
            <person name="Riley R."/>
            <person name="LaButti K."/>
            <person name="Andreopoulos B."/>
            <person name="Lipzen A."/>
            <person name="Chen C."/>
            <person name="Yan M."/>
            <person name="Daum C."/>
            <person name="Ng V."/>
            <person name="Clum A."/>
            <person name="Steindorff A."/>
            <person name="Ohm R.A."/>
            <person name="Martin F."/>
            <person name="Silar P."/>
            <person name="Natvig D.O."/>
            <person name="Lalanne C."/>
            <person name="Gautier V."/>
            <person name="Ament-Velasquez S.L."/>
            <person name="Kruys A."/>
            <person name="Hutchinson M.I."/>
            <person name="Powell A.J."/>
            <person name="Barry K."/>
            <person name="Miller A.N."/>
            <person name="Grigoriev I.V."/>
            <person name="Debuchy R."/>
            <person name="Gladieux P."/>
            <person name="Hiltunen Thoren M."/>
            <person name="Johannesson H."/>
        </authorList>
    </citation>
    <scope>NUCLEOTIDE SEQUENCE</scope>
    <source>
        <strain evidence="2">PSN293</strain>
    </source>
</reference>
<sequence length="518" mass="59311">MSSTALVKCGLLSLPDELLLDIVKLATTSTDHLRIHLWVPRPPLDEPSLKPSQSFRTIESPVYAAAVSIAGVCRRLNQIVIPILYRELHVGFQDIAKREKFPPYRSNSRCHWHHHHHDAAPCDVPHELTYRRSFLLQRTLNEKHSLRRFCRVLHISMDLEENHNGLRCHHIAARANDLISCLVHTQRLTIVYTGKPDGTQELEPRPDESPSPAGIRIKAVLDRGTGGRTSRQLNVTCDDMASLRWLASSSMMSKEDQGEADPRKGLENDPVATIFRRVMPDFASILTSLSIADFQVPEQDSLRDFLRIPECLQHFSLLGCENWRDQTQNNWSLELFFSMLKPQQTSLKTINLQHVSNFGQPGFGGVDLSSFTSLESLYLYHSDTGITEEAVEAILQAPRLRTFTWNLESDDQQCSEMMNDFGPQDQEAFVRKLGMKATARRHPLGHIHVIFRPDPGFFSTHNCHDEYPWDRMNHLGDELGVRVTYDEPTISREEYDRTLGERDRIRKEKRRGNGKGVW</sequence>
<protein>
    <submittedName>
        <fullName evidence="2">Uncharacterized protein</fullName>
    </submittedName>
</protein>
<gene>
    <name evidence="2" type="ORF">QBC37DRAFT_432231</name>
</gene>
<proteinExistence type="predicted"/>
<comment type="caution">
    <text evidence="2">The sequence shown here is derived from an EMBL/GenBank/DDBJ whole genome shotgun (WGS) entry which is preliminary data.</text>
</comment>
<dbReference type="InterPro" id="IPR032675">
    <property type="entry name" value="LRR_dom_sf"/>
</dbReference>
<dbReference type="AlphaFoldDB" id="A0AAN6Y2T4"/>
<dbReference type="EMBL" id="MU858250">
    <property type="protein sequence ID" value="KAK4208302.1"/>
    <property type="molecule type" value="Genomic_DNA"/>
</dbReference>
<accession>A0AAN6Y2T4</accession>
<dbReference type="Proteomes" id="UP001301769">
    <property type="component" value="Unassembled WGS sequence"/>
</dbReference>
<evidence type="ECO:0000256" key="1">
    <source>
        <dbReference type="SAM" id="MobiDB-lite"/>
    </source>
</evidence>
<evidence type="ECO:0000313" key="3">
    <source>
        <dbReference type="Proteomes" id="UP001301769"/>
    </source>
</evidence>
<reference evidence="2" key="2">
    <citation type="submission" date="2023-05" db="EMBL/GenBank/DDBJ databases">
        <authorList>
            <consortium name="Lawrence Berkeley National Laboratory"/>
            <person name="Steindorff A."/>
            <person name="Hensen N."/>
            <person name="Bonometti L."/>
            <person name="Westerberg I."/>
            <person name="Brannstrom I.O."/>
            <person name="Guillou S."/>
            <person name="Cros-Aarteil S."/>
            <person name="Calhoun S."/>
            <person name="Haridas S."/>
            <person name="Kuo A."/>
            <person name="Mondo S."/>
            <person name="Pangilinan J."/>
            <person name="Riley R."/>
            <person name="Labutti K."/>
            <person name="Andreopoulos B."/>
            <person name="Lipzen A."/>
            <person name="Chen C."/>
            <person name="Yanf M."/>
            <person name="Daum C."/>
            <person name="Ng V."/>
            <person name="Clum A."/>
            <person name="Ohm R."/>
            <person name="Martin F."/>
            <person name="Silar P."/>
            <person name="Natvig D."/>
            <person name="Lalanne C."/>
            <person name="Gautier V."/>
            <person name="Ament-Velasquez S.L."/>
            <person name="Kruys A."/>
            <person name="Hutchinson M.I."/>
            <person name="Powell A.J."/>
            <person name="Barry K."/>
            <person name="Miller A.N."/>
            <person name="Grigoriev I.V."/>
            <person name="Debuchy R."/>
            <person name="Gladieux P."/>
            <person name="Thoren M.H."/>
            <person name="Johannesson H."/>
        </authorList>
    </citation>
    <scope>NUCLEOTIDE SEQUENCE</scope>
    <source>
        <strain evidence="2">PSN293</strain>
    </source>
</reference>
<dbReference type="SUPFAM" id="SSF52047">
    <property type="entry name" value="RNI-like"/>
    <property type="match status" value="1"/>
</dbReference>
<name>A0AAN6Y2T4_9PEZI</name>
<organism evidence="2 3">
    <name type="scientific">Rhypophila decipiens</name>
    <dbReference type="NCBI Taxonomy" id="261697"/>
    <lineage>
        <taxon>Eukaryota</taxon>
        <taxon>Fungi</taxon>
        <taxon>Dikarya</taxon>
        <taxon>Ascomycota</taxon>
        <taxon>Pezizomycotina</taxon>
        <taxon>Sordariomycetes</taxon>
        <taxon>Sordariomycetidae</taxon>
        <taxon>Sordariales</taxon>
        <taxon>Naviculisporaceae</taxon>
        <taxon>Rhypophila</taxon>
    </lineage>
</organism>
<dbReference type="Gene3D" id="3.80.10.10">
    <property type="entry name" value="Ribonuclease Inhibitor"/>
    <property type="match status" value="1"/>
</dbReference>
<keyword evidence="3" id="KW-1185">Reference proteome</keyword>
<evidence type="ECO:0000313" key="2">
    <source>
        <dbReference type="EMBL" id="KAK4208302.1"/>
    </source>
</evidence>